<evidence type="ECO:0000259" key="8">
    <source>
        <dbReference type="Pfam" id="PF01385"/>
    </source>
</evidence>
<proteinExistence type="inferred from homology"/>
<feature type="domain" description="Cas12f1-like TNB" evidence="9">
    <location>
        <begin position="396"/>
        <end position="461"/>
    </location>
</feature>
<keyword evidence="12" id="KW-1185">Reference proteome</keyword>
<evidence type="ECO:0000313" key="11">
    <source>
        <dbReference type="EMBL" id="AQZ65093.1"/>
    </source>
</evidence>
<comment type="similarity">
    <text evidence="1">In the C-terminal section; belongs to the transposase 35 family.</text>
</comment>
<dbReference type="EMBL" id="CP017717">
    <property type="protein sequence ID" value="AQZ65093.1"/>
    <property type="molecule type" value="Genomic_DNA"/>
</dbReference>
<feature type="region of interest" description="Disordered" evidence="7">
    <location>
        <begin position="465"/>
        <end position="484"/>
    </location>
</feature>
<organism evidence="11 12">
    <name type="scientific">[Actinomadura] parvosata subsp. kistnae</name>
    <dbReference type="NCBI Taxonomy" id="1909395"/>
    <lineage>
        <taxon>Bacteria</taxon>
        <taxon>Bacillati</taxon>
        <taxon>Actinomycetota</taxon>
        <taxon>Actinomycetes</taxon>
        <taxon>Streptosporangiales</taxon>
        <taxon>Streptosporangiaceae</taxon>
        <taxon>Nonomuraea</taxon>
    </lineage>
</organism>
<dbReference type="GO" id="GO:0032196">
    <property type="term" value="P:transposition"/>
    <property type="evidence" value="ECO:0007669"/>
    <property type="project" value="UniProtKB-KW"/>
</dbReference>
<keyword evidence="4" id="KW-0862">Zinc</keyword>
<feature type="region of interest" description="Disordered" evidence="7">
    <location>
        <begin position="112"/>
        <end position="133"/>
    </location>
</feature>
<feature type="compositionally biased region" description="Basic residues" evidence="7">
    <location>
        <begin position="114"/>
        <end position="132"/>
    </location>
</feature>
<evidence type="ECO:0000313" key="12">
    <source>
        <dbReference type="Proteomes" id="UP000190797"/>
    </source>
</evidence>
<keyword evidence="6" id="KW-0233">DNA recombination</keyword>
<protein>
    <recommendedName>
        <fullName evidence="13">Transposase</fullName>
    </recommendedName>
</protein>
<accession>A0A1V0A4G6</accession>
<dbReference type="GO" id="GO:0003677">
    <property type="term" value="F:DNA binding"/>
    <property type="evidence" value="ECO:0007669"/>
    <property type="project" value="UniProtKB-KW"/>
</dbReference>
<dbReference type="KEGG" id="noa:BKM31_29870"/>
<evidence type="ECO:0000256" key="5">
    <source>
        <dbReference type="ARBA" id="ARBA00023125"/>
    </source>
</evidence>
<name>A0A1V0A4G6_9ACTN</name>
<feature type="domain" description="Transposase putative helix-turn-helix" evidence="10">
    <location>
        <begin position="6"/>
        <end position="50"/>
    </location>
</feature>
<dbReference type="AlphaFoldDB" id="A0A1V0A4G6"/>
<evidence type="ECO:0000256" key="2">
    <source>
        <dbReference type="ARBA" id="ARBA00022578"/>
    </source>
</evidence>
<evidence type="ECO:0000256" key="4">
    <source>
        <dbReference type="ARBA" id="ARBA00022833"/>
    </source>
</evidence>
<dbReference type="NCBIfam" id="NF040570">
    <property type="entry name" value="guided_TnpB"/>
    <property type="match status" value="1"/>
</dbReference>
<dbReference type="GO" id="GO:0046872">
    <property type="term" value="F:metal ion binding"/>
    <property type="evidence" value="ECO:0007669"/>
    <property type="project" value="UniProtKB-KW"/>
</dbReference>
<keyword evidence="5" id="KW-0238">DNA-binding</keyword>
<evidence type="ECO:0008006" key="13">
    <source>
        <dbReference type="Google" id="ProtNLM"/>
    </source>
</evidence>
<evidence type="ECO:0000259" key="9">
    <source>
        <dbReference type="Pfam" id="PF07282"/>
    </source>
</evidence>
<evidence type="ECO:0000259" key="10">
    <source>
        <dbReference type="Pfam" id="PF12323"/>
    </source>
</evidence>
<evidence type="ECO:0000256" key="3">
    <source>
        <dbReference type="ARBA" id="ARBA00022723"/>
    </source>
</evidence>
<evidence type="ECO:0000256" key="1">
    <source>
        <dbReference type="ARBA" id="ARBA00008761"/>
    </source>
</evidence>
<sequence>MEDRLIQQAFVYELDPTPEQARRFASHAGAARYAYNWGIQQIAEHLEAFKKAKDAGGELPVYPDHFALCKMWTRHKDDPANGLEWVGEHFVGTFQAALRDAHGAWKKFFDSRGGRRKGRPVGRPRFKSRHRSTASFQVHGSTLRIGEHRMALSRNPAQEGRPKKVRVQVHRSVVLPKIGPVRVKEKTTKLLALLRKAPAVCPPCGGAGKVPAKGGDAEMRRCAACKGSGQVPYARLVRGTVSRTASGRWFISLTVERVRPVRITPTRRQRAGGTVGVDWGVRHLATLSTGEVIDNPRYLEKAQAKLRRAERALARTVQGSRGREKARHRVAVLHGRVAALRLDHVEKATSRLVHDHDRIVIEGWDVAGVLAGGREGLPARTRRTRNRAVADAGIGMARRKVIHKANWYGTQVTVVGRHEPTGRTCAACGQVRAKPVPPAEERFVCPSCGHGDDRRVNSARVLVRLAGSDPAPAAGETPTRDETR</sequence>
<evidence type="ECO:0000256" key="6">
    <source>
        <dbReference type="ARBA" id="ARBA00023172"/>
    </source>
</evidence>
<keyword evidence="3" id="KW-0479">Metal-binding</keyword>
<dbReference type="GO" id="GO:0006310">
    <property type="term" value="P:DNA recombination"/>
    <property type="evidence" value="ECO:0007669"/>
    <property type="project" value="UniProtKB-KW"/>
</dbReference>
<dbReference type="Pfam" id="PF01385">
    <property type="entry name" value="OrfB_IS605"/>
    <property type="match status" value="1"/>
</dbReference>
<dbReference type="InterPro" id="IPR021027">
    <property type="entry name" value="Transposase_put_HTH"/>
</dbReference>
<dbReference type="InterPro" id="IPR001959">
    <property type="entry name" value="Transposase"/>
</dbReference>
<dbReference type="Pfam" id="PF12323">
    <property type="entry name" value="HTH_OrfB_IS605"/>
    <property type="match status" value="1"/>
</dbReference>
<feature type="domain" description="Probable transposase IS891/IS1136/IS1341" evidence="8">
    <location>
        <begin position="264"/>
        <end position="368"/>
    </location>
</feature>
<keyword evidence="2" id="KW-0815">Transposition</keyword>
<gene>
    <name evidence="11" type="ORF">BKM31_29870</name>
</gene>
<evidence type="ECO:0000256" key="7">
    <source>
        <dbReference type="SAM" id="MobiDB-lite"/>
    </source>
</evidence>
<reference evidence="12" key="1">
    <citation type="journal article" date="2017" name="Med. Chem. Commun.">
        <title>Nonomuraea sp. ATCC 55076 harbours the largest actinomycete chromosome to date and the kistamicin biosynthetic gene cluster.</title>
        <authorList>
            <person name="Nazari B."/>
            <person name="Forneris C.C."/>
            <person name="Gibson M.I."/>
            <person name="Moon K."/>
            <person name="Schramma K.R."/>
            <person name="Seyedsayamdost M.R."/>
        </authorList>
    </citation>
    <scope>NUCLEOTIDE SEQUENCE [LARGE SCALE GENOMIC DNA]</scope>
    <source>
        <strain evidence="12">ATCC 55076</strain>
    </source>
</reference>
<dbReference type="InterPro" id="IPR010095">
    <property type="entry name" value="Cas12f1-like_TNB"/>
</dbReference>
<dbReference type="Proteomes" id="UP000190797">
    <property type="component" value="Chromosome"/>
</dbReference>
<dbReference type="Pfam" id="PF07282">
    <property type="entry name" value="Cas12f1-like_TNB"/>
    <property type="match status" value="1"/>
</dbReference>